<dbReference type="Proteomes" id="UP000537718">
    <property type="component" value="Unassembled WGS sequence"/>
</dbReference>
<organism evidence="1 2">
    <name type="scientific">Pedobacter cryoconitis</name>
    <dbReference type="NCBI Taxonomy" id="188932"/>
    <lineage>
        <taxon>Bacteria</taxon>
        <taxon>Pseudomonadati</taxon>
        <taxon>Bacteroidota</taxon>
        <taxon>Sphingobacteriia</taxon>
        <taxon>Sphingobacteriales</taxon>
        <taxon>Sphingobacteriaceae</taxon>
        <taxon>Pedobacter</taxon>
    </lineage>
</organism>
<dbReference type="EMBL" id="JACHCF010000017">
    <property type="protein sequence ID" value="MBB5624018.1"/>
    <property type="molecule type" value="Genomic_DNA"/>
</dbReference>
<comment type="caution">
    <text evidence="1">The sequence shown here is derived from an EMBL/GenBank/DDBJ whole genome shotgun (WGS) entry which is preliminary data.</text>
</comment>
<reference evidence="1 2" key="1">
    <citation type="submission" date="2020-08" db="EMBL/GenBank/DDBJ databases">
        <title>Genomic Encyclopedia of Type Strains, Phase IV (KMG-V): Genome sequencing to study the core and pangenomes of soil and plant-associated prokaryotes.</title>
        <authorList>
            <person name="Whitman W."/>
        </authorList>
    </citation>
    <scope>NUCLEOTIDE SEQUENCE [LARGE SCALE GENOMIC DNA]</scope>
    <source>
        <strain evidence="1 2">MP7CTX6</strain>
    </source>
</reference>
<dbReference type="PROSITE" id="PS51257">
    <property type="entry name" value="PROKAR_LIPOPROTEIN"/>
    <property type="match status" value="1"/>
</dbReference>
<proteinExistence type="predicted"/>
<accession>A0A7W8YY82</accession>
<evidence type="ECO:0008006" key="3">
    <source>
        <dbReference type="Google" id="ProtNLM"/>
    </source>
</evidence>
<name>A0A7W8YY82_9SPHI</name>
<protein>
    <recommendedName>
        <fullName evidence="3">Lipoprotein</fullName>
    </recommendedName>
</protein>
<evidence type="ECO:0000313" key="2">
    <source>
        <dbReference type="Proteomes" id="UP000537718"/>
    </source>
</evidence>
<evidence type="ECO:0000313" key="1">
    <source>
        <dbReference type="EMBL" id="MBB5624018.1"/>
    </source>
</evidence>
<sequence>MMKTSIYLALIVLISCSCKNEKPAEFDLNTLNFKEKIGQVLKPAGLAAKADKPTGWSLAQFAIFESSDPKVMKFNGVDLSGKAGDSVNRVLIHYSIADSTIKLVELKIFSAPQAKALAAALDQKLGKSVYPTDTYTAVLGKNNPTIRRVWIDPKTTIGHFYTDALNKQQQEEAKLAILDYSDDQVAQLASLKGYSTSVTLAVHETTKQLKKAGKN</sequence>
<gene>
    <name evidence="1" type="ORF">HDE69_005115</name>
</gene>
<dbReference type="AlphaFoldDB" id="A0A7W8YY82"/>
<dbReference type="RefSeq" id="WP_183870081.1">
    <property type="nucleotide sequence ID" value="NZ_JACHCF010000017.1"/>
</dbReference>